<keyword evidence="18" id="KW-0479">Metal-binding</keyword>
<feature type="binding site" evidence="17">
    <location>
        <position position="30"/>
    </location>
    <ligand>
        <name>ATP</name>
        <dbReference type="ChEBI" id="CHEBI:30616"/>
    </ligand>
</feature>
<evidence type="ECO:0000256" key="9">
    <source>
        <dbReference type="ARBA" id="ARBA00022840"/>
    </source>
</evidence>
<reference evidence="20 21" key="1">
    <citation type="submission" date="2017-06" db="EMBL/GenBank/DDBJ databases">
        <title>Genome sequencing of cyanobaciteial culture collection at National Institute for Environmental Studies (NIES).</title>
        <authorList>
            <person name="Hirose Y."/>
            <person name="Shimura Y."/>
            <person name="Fujisawa T."/>
            <person name="Nakamura Y."/>
            <person name="Kawachi M."/>
        </authorList>
    </citation>
    <scope>NUCLEOTIDE SEQUENCE [LARGE SCALE GENOMIC DNA]</scope>
    <source>
        <strain evidence="20 21">NIES-4072</strain>
    </source>
</reference>
<evidence type="ECO:0000256" key="8">
    <source>
        <dbReference type="ARBA" id="ARBA00022777"/>
    </source>
</evidence>
<keyword evidence="5" id="KW-0808">Transferase</keyword>
<keyword evidence="12 19" id="KW-0472">Membrane</keyword>
<evidence type="ECO:0000256" key="13">
    <source>
        <dbReference type="ARBA" id="ARBA00023209"/>
    </source>
</evidence>
<evidence type="ECO:0000256" key="10">
    <source>
        <dbReference type="ARBA" id="ARBA00022989"/>
    </source>
</evidence>
<feature type="binding site" evidence="17">
    <location>
        <begin position="95"/>
        <end position="96"/>
    </location>
    <ligand>
        <name>ATP</name>
        <dbReference type="ChEBI" id="CHEBI:30616"/>
    </ligand>
</feature>
<dbReference type="PANTHER" id="PTHR34299:SF1">
    <property type="entry name" value="DIACYLGLYCEROL KINASE"/>
    <property type="match status" value="1"/>
</dbReference>
<dbReference type="PANTHER" id="PTHR34299">
    <property type="entry name" value="DIACYLGLYCEROL KINASE"/>
    <property type="match status" value="1"/>
</dbReference>
<dbReference type="GO" id="GO:0046872">
    <property type="term" value="F:metal ion binding"/>
    <property type="evidence" value="ECO:0007669"/>
    <property type="project" value="UniProtKB-KW"/>
</dbReference>
<keyword evidence="14" id="KW-1208">Phospholipid metabolism</keyword>
<sequence length="131" mass="14613">MSNKFRTSGFHPIRKLKVILSGLQIAVATEFSVAYKLILSMLVLGISFLLRQWIDLTLIVLATGLMLIAELFNSAIEGLCDFLQERQDERIRIIKDISAAAVGISILIWAVTLILQGSHLWSLLYISPSNN</sequence>
<evidence type="ECO:0000256" key="1">
    <source>
        <dbReference type="ARBA" id="ARBA00004651"/>
    </source>
</evidence>
<evidence type="ECO:0000256" key="18">
    <source>
        <dbReference type="PIRSR" id="PIRSR600829-4"/>
    </source>
</evidence>
<dbReference type="InterPro" id="IPR036945">
    <property type="entry name" value="DAGK_sf"/>
</dbReference>
<keyword evidence="18" id="KW-0460">Magnesium</keyword>
<comment type="subcellular location">
    <subcellularLocation>
        <location evidence="1">Cell membrane</location>
        <topology evidence="1">Multi-pass membrane protein</topology>
    </subcellularLocation>
</comment>
<dbReference type="Proteomes" id="UP000245124">
    <property type="component" value="Unassembled WGS sequence"/>
</dbReference>
<evidence type="ECO:0000256" key="12">
    <source>
        <dbReference type="ARBA" id="ARBA00023136"/>
    </source>
</evidence>
<feature type="transmembrane region" description="Helical" evidence="19">
    <location>
        <begin position="56"/>
        <end position="76"/>
    </location>
</feature>
<keyword evidence="11" id="KW-0443">Lipid metabolism</keyword>
<accession>A0A2R5FKI8</accession>
<evidence type="ECO:0000313" key="20">
    <source>
        <dbReference type="EMBL" id="GBG19306.1"/>
    </source>
</evidence>
<keyword evidence="9 17" id="KW-0067">ATP-binding</keyword>
<evidence type="ECO:0000256" key="19">
    <source>
        <dbReference type="SAM" id="Phobius"/>
    </source>
</evidence>
<evidence type="ECO:0000256" key="15">
    <source>
        <dbReference type="PIRSR" id="PIRSR600829-1"/>
    </source>
</evidence>
<name>A0A2R5FKI8_NOSCO</name>
<feature type="transmembrane region" description="Helical" evidence="19">
    <location>
        <begin position="97"/>
        <end position="115"/>
    </location>
</feature>
<organism evidence="20 21">
    <name type="scientific">Nostoc commune NIES-4072</name>
    <dbReference type="NCBI Taxonomy" id="2005467"/>
    <lineage>
        <taxon>Bacteria</taxon>
        <taxon>Bacillati</taxon>
        <taxon>Cyanobacteriota</taxon>
        <taxon>Cyanophyceae</taxon>
        <taxon>Nostocales</taxon>
        <taxon>Nostocaceae</taxon>
        <taxon>Nostoc</taxon>
    </lineage>
</organism>
<keyword evidence="8" id="KW-0418">Kinase</keyword>
<evidence type="ECO:0000256" key="6">
    <source>
        <dbReference type="ARBA" id="ARBA00022692"/>
    </source>
</evidence>
<keyword evidence="7 17" id="KW-0547">Nucleotide-binding</keyword>
<feature type="binding site" evidence="18">
    <location>
        <position position="77"/>
    </location>
    <ligand>
        <name>a divalent metal cation</name>
        <dbReference type="ChEBI" id="CHEBI:60240"/>
    </ligand>
</feature>
<dbReference type="GO" id="GO:0005886">
    <property type="term" value="C:plasma membrane"/>
    <property type="evidence" value="ECO:0007669"/>
    <property type="project" value="UniProtKB-SubCell"/>
</dbReference>
<dbReference type="Gene3D" id="1.10.287.3610">
    <property type="match status" value="1"/>
</dbReference>
<evidence type="ECO:0008006" key="22">
    <source>
        <dbReference type="Google" id="ProtNLM"/>
    </source>
</evidence>
<dbReference type="InterPro" id="IPR000829">
    <property type="entry name" value="DAGK"/>
</dbReference>
<feature type="transmembrane region" description="Helical" evidence="19">
    <location>
        <begin position="21"/>
        <end position="50"/>
    </location>
</feature>
<evidence type="ECO:0000313" key="21">
    <source>
        <dbReference type="Proteomes" id="UP000245124"/>
    </source>
</evidence>
<dbReference type="AlphaFoldDB" id="A0A2R5FKI8"/>
<dbReference type="CDD" id="cd14263">
    <property type="entry name" value="DAGK_IM_like"/>
    <property type="match status" value="1"/>
</dbReference>
<comment type="similarity">
    <text evidence="2">Belongs to the bacterial diacylglycerol kinase family.</text>
</comment>
<keyword evidence="3" id="KW-1003">Cell membrane</keyword>
<evidence type="ECO:0000256" key="7">
    <source>
        <dbReference type="ARBA" id="ARBA00022741"/>
    </source>
</evidence>
<keyword evidence="10 19" id="KW-1133">Transmembrane helix</keyword>
<evidence type="ECO:0000256" key="14">
    <source>
        <dbReference type="ARBA" id="ARBA00023264"/>
    </source>
</evidence>
<dbReference type="OrthoDB" id="9796011at2"/>
<evidence type="ECO:0000256" key="5">
    <source>
        <dbReference type="ARBA" id="ARBA00022679"/>
    </source>
</evidence>
<feature type="binding site" evidence="18">
    <location>
        <position position="30"/>
    </location>
    <ligand>
        <name>a divalent metal cation</name>
        <dbReference type="ChEBI" id="CHEBI:60240"/>
    </ligand>
</feature>
<dbReference type="Pfam" id="PF01219">
    <property type="entry name" value="DAGK_prokar"/>
    <property type="match status" value="1"/>
</dbReference>
<keyword evidence="13" id="KW-0594">Phospholipid biosynthesis</keyword>
<feature type="binding site" evidence="17">
    <location>
        <position position="77"/>
    </location>
    <ligand>
        <name>ATP</name>
        <dbReference type="ChEBI" id="CHEBI:30616"/>
    </ligand>
</feature>
<gene>
    <name evidence="20" type="ORF">NIES4072_29730</name>
</gene>
<keyword evidence="21" id="KW-1185">Reference proteome</keyword>
<comment type="caution">
    <text evidence="20">The sequence shown here is derived from an EMBL/GenBank/DDBJ whole genome shotgun (WGS) entry which is preliminary data.</text>
</comment>
<protein>
    <recommendedName>
        <fullName evidence="22">Diacylglycerol kinase</fullName>
    </recommendedName>
</protein>
<dbReference type="GO" id="GO:0005524">
    <property type="term" value="F:ATP binding"/>
    <property type="evidence" value="ECO:0007669"/>
    <property type="project" value="UniProtKB-KW"/>
</dbReference>
<keyword evidence="6 19" id="KW-0812">Transmembrane</keyword>
<comment type="cofactor">
    <cofactor evidence="18">
        <name>Mg(2+)</name>
        <dbReference type="ChEBI" id="CHEBI:18420"/>
    </cofactor>
    <text evidence="18">Mn(2+), Zn(2+), Cd(2+) and Co(2+) support activity to lesser extents.</text>
</comment>
<dbReference type="GO" id="GO:0016301">
    <property type="term" value="F:kinase activity"/>
    <property type="evidence" value="ECO:0007669"/>
    <property type="project" value="UniProtKB-KW"/>
</dbReference>
<feature type="binding site" evidence="16">
    <location>
        <position position="70"/>
    </location>
    <ligand>
        <name>substrate</name>
    </ligand>
</feature>
<evidence type="ECO:0000256" key="2">
    <source>
        <dbReference type="ARBA" id="ARBA00005967"/>
    </source>
</evidence>
<feature type="active site" description="Proton acceptor" evidence="15">
    <location>
        <position position="70"/>
    </location>
</feature>
<evidence type="ECO:0000256" key="17">
    <source>
        <dbReference type="PIRSR" id="PIRSR600829-3"/>
    </source>
</evidence>
<dbReference type="GO" id="GO:0008654">
    <property type="term" value="P:phospholipid biosynthetic process"/>
    <property type="evidence" value="ECO:0007669"/>
    <property type="project" value="UniProtKB-KW"/>
</dbReference>
<dbReference type="EMBL" id="BDUD01000001">
    <property type="protein sequence ID" value="GBG19306.1"/>
    <property type="molecule type" value="Genomic_DNA"/>
</dbReference>
<evidence type="ECO:0000256" key="3">
    <source>
        <dbReference type="ARBA" id="ARBA00022475"/>
    </source>
</evidence>
<proteinExistence type="inferred from homology"/>
<evidence type="ECO:0000256" key="16">
    <source>
        <dbReference type="PIRSR" id="PIRSR600829-2"/>
    </source>
</evidence>
<keyword evidence="4" id="KW-0444">Lipid biosynthesis</keyword>
<evidence type="ECO:0000256" key="11">
    <source>
        <dbReference type="ARBA" id="ARBA00023098"/>
    </source>
</evidence>
<evidence type="ECO:0000256" key="4">
    <source>
        <dbReference type="ARBA" id="ARBA00022516"/>
    </source>
</evidence>